<dbReference type="Proteomes" id="UP000270924">
    <property type="component" value="Unassembled WGS sequence"/>
</dbReference>
<comment type="similarity">
    <text evidence="1">Belongs to the peptidase S10 family.</text>
</comment>
<dbReference type="GO" id="GO:0004185">
    <property type="term" value="F:serine-type carboxypeptidase activity"/>
    <property type="evidence" value="ECO:0007669"/>
    <property type="project" value="InterPro"/>
</dbReference>
<dbReference type="OrthoDB" id="443318at2759"/>
<dbReference type="EMBL" id="UYWW01005122">
    <property type="protein sequence ID" value="VDM13946.1"/>
    <property type="molecule type" value="Genomic_DNA"/>
</dbReference>
<dbReference type="SUPFAM" id="SSF53474">
    <property type="entry name" value="alpha/beta-Hydrolases"/>
    <property type="match status" value="1"/>
</dbReference>
<dbReference type="PROSITE" id="PS00560">
    <property type="entry name" value="CARBOXYPEPT_SER_HIS"/>
    <property type="match status" value="1"/>
</dbReference>
<gene>
    <name evidence="2" type="ORF">WBA_LOCUS7332</name>
</gene>
<dbReference type="GO" id="GO:0006508">
    <property type="term" value="P:proteolysis"/>
    <property type="evidence" value="ECO:0007669"/>
    <property type="project" value="InterPro"/>
</dbReference>
<name>A0A3P7E3L3_WUCBA</name>
<keyword evidence="3" id="KW-1185">Reference proteome</keyword>
<dbReference type="Gene3D" id="3.40.50.1820">
    <property type="entry name" value="alpha/beta hydrolase"/>
    <property type="match status" value="1"/>
</dbReference>
<feature type="non-terminal residue" evidence="2">
    <location>
        <position position="139"/>
    </location>
</feature>
<dbReference type="InParanoid" id="A0A3P7E3L3"/>
<protein>
    <submittedName>
        <fullName evidence="2">Uncharacterized protein</fullName>
    </submittedName>
</protein>
<dbReference type="Pfam" id="PF00450">
    <property type="entry name" value="Peptidase_S10"/>
    <property type="match status" value="1"/>
</dbReference>
<evidence type="ECO:0000313" key="3">
    <source>
        <dbReference type="Proteomes" id="UP000270924"/>
    </source>
</evidence>
<proteinExistence type="inferred from homology"/>
<organism evidence="2 3">
    <name type="scientific">Wuchereria bancrofti</name>
    <dbReference type="NCBI Taxonomy" id="6293"/>
    <lineage>
        <taxon>Eukaryota</taxon>
        <taxon>Metazoa</taxon>
        <taxon>Ecdysozoa</taxon>
        <taxon>Nematoda</taxon>
        <taxon>Chromadorea</taxon>
        <taxon>Rhabditida</taxon>
        <taxon>Spirurina</taxon>
        <taxon>Spiruromorpha</taxon>
        <taxon>Filarioidea</taxon>
        <taxon>Onchocercidae</taxon>
        <taxon>Wuchereria</taxon>
    </lineage>
</organism>
<evidence type="ECO:0000313" key="2">
    <source>
        <dbReference type="EMBL" id="VDM13946.1"/>
    </source>
</evidence>
<dbReference type="InterPro" id="IPR033124">
    <property type="entry name" value="Ser_caboxypep_his_AS"/>
</dbReference>
<reference evidence="2 3" key="1">
    <citation type="submission" date="2018-11" db="EMBL/GenBank/DDBJ databases">
        <authorList>
            <consortium name="Pathogen Informatics"/>
        </authorList>
    </citation>
    <scope>NUCLEOTIDE SEQUENCE [LARGE SCALE GENOMIC DNA]</scope>
</reference>
<dbReference type="InterPro" id="IPR029058">
    <property type="entry name" value="AB_hydrolase_fold"/>
</dbReference>
<evidence type="ECO:0000256" key="1">
    <source>
        <dbReference type="ARBA" id="ARBA00009431"/>
    </source>
</evidence>
<dbReference type="InterPro" id="IPR001563">
    <property type="entry name" value="Peptidase_S10"/>
</dbReference>
<accession>A0A3P7E3L3</accession>
<dbReference type="AlphaFoldDB" id="A0A3P7E3L3"/>
<sequence>MNEKNSWLYQLKMQSAPQIGGYIKRFEKNKLTIDLATVKGAGHMVPVYRAGPILQLLTNFIRRNDYNDALAFTSDRKSLLPEFMIHLLEQARHKVSDIRIKVGDNRMEVGDTRMKFSDIRMKVGDIRAKVSDIRVKVGD</sequence>